<sequence>LRNSPQFVLSVFAAWKLGAVPVPVRWDVPDWELQRLREVIDPRLYLDPGDLPWIEAAADRPVPDLPYVVSPHMQGICSSGSTGTPKIILSSVPAVHHPAFTTPMAETWMPVSRPQTILVLAPMYHVNAFSALYNLIEGDRLVVMEKFDAARALELIERHRVTTFTATPTMLQRMADAP</sequence>
<evidence type="ECO:0000313" key="3">
    <source>
        <dbReference type="Proteomes" id="UP001597083"/>
    </source>
</evidence>
<dbReference type="Proteomes" id="UP001597083">
    <property type="component" value="Unassembled WGS sequence"/>
</dbReference>
<feature type="domain" description="AMP-dependent synthetase/ligase" evidence="1">
    <location>
        <begin position="78"/>
        <end position="177"/>
    </location>
</feature>
<dbReference type="Gene3D" id="3.40.50.12780">
    <property type="entry name" value="N-terminal domain of ligase-like"/>
    <property type="match status" value="1"/>
</dbReference>
<dbReference type="Pfam" id="PF00501">
    <property type="entry name" value="AMP-binding"/>
    <property type="match status" value="1"/>
</dbReference>
<reference evidence="3" key="1">
    <citation type="journal article" date="2019" name="Int. J. Syst. Evol. Microbiol.">
        <title>The Global Catalogue of Microorganisms (GCM) 10K type strain sequencing project: providing services to taxonomists for standard genome sequencing and annotation.</title>
        <authorList>
            <consortium name="The Broad Institute Genomics Platform"/>
            <consortium name="The Broad Institute Genome Sequencing Center for Infectious Disease"/>
            <person name="Wu L."/>
            <person name="Ma J."/>
        </authorList>
    </citation>
    <scope>NUCLEOTIDE SEQUENCE [LARGE SCALE GENOMIC DNA]</scope>
    <source>
        <strain evidence="3">JCM 31696</strain>
    </source>
</reference>
<name>A0ABW3CBP3_9ACTN</name>
<feature type="non-terminal residue" evidence="2">
    <location>
        <position position="178"/>
    </location>
</feature>
<feature type="non-terminal residue" evidence="2">
    <location>
        <position position="1"/>
    </location>
</feature>
<protein>
    <submittedName>
        <fullName evidence="2">AMP-binding protein</fullName>
    </submittedName>
</protein>
<organism evidence="2 3">
    <name type="scientific">Actinomadura adrarensis</name>
    <dbReference type="NCBI Taxonomy" id="1819600"/>
    <lineage>
        <taxon>Bacteria</taxon>
        <taxon>Bacillati</taxon>
        <taxon>Actinomycetota</taxon>
        <taxon>Actinomycetes</taxon>
        <taxon>Streptosporangiales</taxon>
        <taxon>Thermomonosporaceae</taxon>
        <taxon>Actinomadura</taxon>
    </lineage>
</organism>
<dbReference type="InterPro" id="IPR000873">
    <property type="entry name" value="AMP-dep_synth/lig_dom"/>
</dbReference>
<evidence type="ECO:0000313" key="2">
    <source>
        <dbReference type="EMBL" id="MFD0851723.1"/>
    </source>
</evidence>
<dbReference type="EMBL" id="JBHTIR010000725">
    <property type="protein sequence ID" value="MFD0851723.1"/>
    <property type="molecule type" value="Genomic_DNA"/>
</dbReference>
<comment type="caution">
    <text evidence="2">The sequence shown here is derived from an EMBL/GenBank/DDBJ whole genome shotgun (WGS) entry which is preliminary data.</text>
</comment>
<accession>A0ABW3CBP3</accession>
<dbReference type="SUPFAM" id="SSF56801">
    <property type="entry name" value="Acetyl-CoA synthetase-like"/>
    <property type="match status" value="1"/>
</dbReference>
<evidence type="ECO:0000259" key="1">
    <source>
        <dbReference type="Pfam" id="PF00501"/>
    </source>
</evidence>
<dbReference type="PANTHER" id="PTHR24096:SF323">
    <property type="entry name" value="BLR3536 PROTEIN"/>
    <property type="match status" value="1"/>
</dbReference>
<dbReference type="InterPro" id="IPR042099">
    <property type="entry name" value="ANL_N_sf"/>
</dbReference>
<keyword evidence="3" id="KW-1185">Reference proteome</keyword>
<gene>
    <name evidence="2" type="ORF">ACFQ07_05805</name>
</gene>
<dbReference type="PANTHER" id="PTHR24096">
    <property type="entry name" value="LONG-CHAIN-FATTY-ACID--COA LIGASE"/>
    <property type="match status" value="1"/>
</dbReference>
<proteinExistence type="predicted"/>